<dbReference type="AlphaFoldDB" id="A0A5E6VFV3"/>
<dbReference type="EMBL" id="CABVHJ010000014">
    <property type="protein sequence ID" value="VVN16650.1"/>
    <property type="molecule type" value="Genomic_DNA"/>
</dbReference>
<accession>A0A5E6VFV3</accession>
<dbReference type="RefSeq" id="WP_150651688.1">
    <property type="nucleotide sequence ID" value="NZ_CABVHJ010000014.1"/>
</dbReference>
<name>A0A5E6VFV3_PSEFL</name>
<dbReference type="Proteomes" id="UP000327167">
    <property type="component" value="Unassembled WGS sequence"/>
</dbReference>
<evidence type="ECO:0000256" key="1">
    <source>
        <dbReference type="SAM" id="SignalP"/>
    </source>
</evidence>
<proteinExistence type="predicted"/>
<gene>
    <name evidence="2" type="ORF">PS655_04135</name>
</gene>
<feature type="signal peptide" evidence="1">
    <location>
        <begin position="1"/>
        <end position="21"/>
    </location>
</feature>
<organism evidence="2 3">
    <name type="scientific">Pseudomonas fluorescens</name>
    <dbReference type="NCBI Taxonomy" id="294"/>
    <lineage>
        <taxon>Bacteria</taxon>
        <taxon>Pseudomonadati</taxon>
        <taxon>Pseudomonadota</taxon>
        <taxon>Gammaproteobacteria</taxon>
        <taxon>Pseudomonadales</taxon>
        <taxon>Pseudomonadaceae</taxon>
        <taxon>Pseudomonas</taxon>
    </lineage>
</organism>
<protein>
    <recommendedName>
        <fullName evidence="4">DUF3757 domain-containing protein</fullName>
    </recommendedName>
</protein>
<feature type="chain" id="PRO_5022893299" description="DUF3757 domain-containing protein" evidence="1">
    <location>
        <begin position="22"/>
        <end position="106"/>
    </location>
</feature>
<evidence type="ECO:0008006" key="4">
    <source>
        <dbReference type="Google" id="ProtNLM"/>
    </source>
</evidence>
<reference evidence="2 3" key="1">
    <citation type="submission" date="2019-09" db="EMBL/GenBank/DDBJ databases">
        <authorList>
            <person name="Chandra G."/>
            <person name="Truman W A."/>
        </authorList>
    </citation>
    <scope>NUCLEOTIDE SEQUENCE [LARGE SCALE GENOMIC DNA]</scope>
    <source>
        <strain evidence="2">PS655</strain>
    </source>
</reference>
<evidence type="ECO:0000313" key="3">
    <source>
        <dbReference type="Proteomes" id="UP000327167"/>
    </source>
</evidence>
<keyword evidence="1" id="KW-0732">Signal</keyword>
<evidence type="ECO:0000313" key="2">
    <source>
        <dbReference type="EMBL" id="VVN16650.1"/>
    </source>
</evidence>
<sequence precursor="true">MKLKVVTSLVISLNMMSSTYAATCPTISVSRSQDAEDLSFTSALVKDKNTSKSVVICRYEGKDDLGVSAGYRNGTPISTTGSGWTGNECTAADGDVNKCAFQGKKK</sequence>